<comment type="caution">
    <text evidence="1">The sequence shown here is derived from an EMBL/GenBank/DDBJ whole genome shotgun (WGS) entry which is preliminary data.</text>
</comment>
<protein>
    <submittedName>
        <fullName evidence="1">Uncharacterized protein</fullName>
    </submittedName>
</protein>
<keyword evidence="2" id="KW-1185">Reference proteome</keyword>
<proteinExistence type="predicted"/>
<reference evidence="1 2" key="1">
    <citation type="submission" date="2022-01" db="EMBL/GenBank/DDBJ databases">
        <authorList>
            <person name="Xiong W."/>
            <person name="Schranz E."/>
        </authorList>
    </citation>
    <scope>NUCLEOTIDE SEQUENCE [LARGE SCALE GENOMIC DNA]</scope>
</reference>
<evidence type="ECO:0000313" key="1">
    <source>
        <dbReference type="EMBL" id="CAH1449652.1"/>
    </source>
</evidence>
<dbReference type="Proteomes" id="UP001157418">
    <property type="component" value="Unassembled WGS sequence"/>
</dbReference>
<sequence>MLEGVILDREIGNLVNVTWSPLRLPCFGSDVFSFEHLLGDSSSPPEIIPLPHVPSSAGVGSSINSSLSRKRKRTLTPYQFEDFLREEVKFFLWILTLRDRYLSVEVNLWAADSMKLDGEEVLMKEGGMYVELVEQHRAVIGMVVVLENLRALLEADYKRCLWENEVLRAQLSTKLS</sequence>
<organism evidence="1 2">
    <name type="scientific">Lactuca virosa</name>
    <dbReference type="NCBI Taxonomy" id="75947"/>
    <lineage>
        <taxon>Eukaryota</taxon>
        <taxon>Viridiplantae</taxon>
        <taxon>Streptophyta</taxon>
        <taxon>Embryophyta</taxon>
        <taxon>Tracheophyta</taxon>
        <taxon>Spermatophyta</taxon>
        <taxon>Magnoliopsida</taxon>
        <taxon>eudicotyledons</taxon>
        <taxon>Gunneridae</taxon>
        <taxon>Pentapetalae</taxon>
        <taxon>asterids</taxon>
        <taxon>campanulids</taxon>
        <taxon>Asterales</taxon>
        <taxon>Asteraceae</taxon>
        <taxon>Cichorioideae</taxon>
        <taxon>Cichorieae</taxon>
        <taxon>Lactucinae</taxon>
        <taxon>Lactuca</taxon>
    </lineage>
</organism>
<accession>A0AAU9PI04</accession>
<dbReference type="EMBL" id="CAKMRJ010005634">
    <property type="protein sequence ID" value="CAH1449652.1"/>
    <property type="molecule type" value="Genomic_DNA"/>
</dbReference>
<name>A0AAU9PI04_9ASTR</name>
<dbReference type="AlphaFoldDB" id="A0AAU9PI04"/>
<gene>
    <name evidence="1" type="ORF">LVIROSA_LOCUS35126</name>
</gene>
<evidence type="ECO:0000313" key="2">
    <source>
        <dbReference type="Proteomes" id="UP001157418"/>
    </source>
</evidence>